<organism evidence="9 10">
    <name type="scientific">Aliiroseovarius crassostreae</name>
    <dbReference type="NCBI Taxonomy" id="154981"/>
    <lineage>
        <taxon>Bacteria</taxon>
        <taxon>Pseudomonadati</taxon>
        <taxon>Pseudomonadota</taxon>
        <taxon>Alphaproteobacteria</taxon>
        <taxon>Rhodobacterales</taxon>
        <taxon>Paracoccaceae</taxon>
        <taxon>Aliiroseovarius</taxon>
    </lineage>
</organism>
<evidence type="ECO:0000256" key="3">
    <source>
        <dbReference type="ARBA" id="ARBA00022688"/>
    </source>
</evidence>
<dbReference type="GO" id="GO:0008289">
    <property type="term" value="F:lipid binding"/>
    <property type="evidence" value="ECO:0007669"/>
    <property type="project" value="UniProtKB-KW"/>
</dbReference>
<evidence type="ECO:0000256" key="7">
    <source>
        <dbReference type="SAM" id="MobiDB-lite"/>
    </source>
</evidence>
<dbReference type="OrthoDB" id="7201143at2"/>
<keyword evidence="3" id="KW-0831">Ubiquinone biosynthesis</keyword>
<keyword evidence="9" id="KW-0830">Ubiquinone</keyword>
<dbReference type="InterPro" id="IPR012762">
    <property type="entry name" value="Ubiq_biosynth_COQ9"/>
</dbReference>
<dbReference type="Proteomes" id="UP000050471">
    <property type="component" value="Unassembled WGS sequence"/>
</dbReference>
<evidence type="ECO:0000256" key="4">
    <source>
        <dbReference type="ARBA" id="ARBA00022946"/>
    </source>
</evidence>
<feature type="domain" description="COQ9 C-terminal" evidence="8">
    <location>
        <begin position="112"/>
        <end position="180"/>
    </location>
</feature>
<comment type="pathway">
    <text evidence="1">Cofactor biosynthesis; ubiquinone biosynthesis.</text>
</comment>
<evidence type="ECO:0000256" key="6">
    <source>
        <dbReference type="ARBA" id="ARBA00058104"/>
    </source>
</evidence>
<keyword evidence="4" id="KW-0809">Transit peptide</keyword>
<dbReference type="PANTHER" id="PTHR21427">
    <property type="entry name" value="UBIQUINONE BIOSYNTHESIS PROTEIN COQ9, MITOCHONDRIAL"/>
    <property type="match status" value="1"/>
</dbReference>
<evidence type="ECO:0000256" key="2">
    <source>
        <dbReference type="ARBA" id="ARBA00010766"/>
    </source>
</evidence>
<dbReference type="STRING" id="154981.AKJ29_14635"/>
<dbReference type="RefSeq" id="WP_055187649.1">
    <property type="nucleotide sequence ID" value="NZ_FPBS01000004.1"/>
</dbReference>
<protein>
    <submittedName>
        <fullName evidence="9">Ubiquinone biosynthesis protein</fullName>
    </submittedName>
</protein>
<evidence type="ECO:0000259" key="8">
    <source>
        <dbReference type="Pfam" id="PF08511"/>
    </source>
</evidence>
<dbReference type="Gene3D" id="1.10.357.10">
    <property type="entry name" value="Tetracycline Repressor, domain 2"/>
    <property type="match status" value="1"/>
</dbReference>
<dbReference type="PANTHER" id="PTHR21427:SF19">
    <property type="entry name" value="UBIQUINONE BIOSYNTHESIS PROTEIN COQ9, MITOCHONDRIAL"/>
    <property type="match status" value="1"/>
</dbReference>
<evidence type="ECO:0000313" key="9">
    <source>
        <dbReference type="EMBL" id="KPN63913.1"/>
    </source>
</evidence>
<proteinExistence type="inferred from homology"/>
<evidence type="ECO:0000256" key="5">
    <source>
        <dbReference type="ARBA" id="ARBA00023121"/>
    </source>
</evidence>
<dbReference type="InterPro" id="IPR013718">
    <property type="entry name" value="COQ9_C"/>
</dbReference>
<dbReference type="Pfam" id="PF08511">
    <property type="entry name" value="COQ9"/>
    <property type="match status" value="1"/>
</dbReference>
<comment type="similarity">
    <text evidence="2">Belongs to the COQ9 family.</text>
</comment>
<reference evidence="9 10" key="1">
    <citation type="submission" date="2015-09" db="EMBL/GenBank/DDBJ databases">
        <title>Draft genome sequence of Aliiroseovarius crassostreae CV919-312TSm, the causative agent of Roseovarius Oyster Disease (formerly Juvenile Oyster Disease).</title>
        <authorList>
            <person name="Kessner L."/>
            <person name="Spinard E."/>
            <person name="Nelson D."/>
        </authorList>
    </citation>
    <scope>NUCLEOTIDE SEQUENCE [LARGE SCALE GENOMIC DNA]</scope>
    <source>
        <strain evidence="9 10">CV919-312</strain>
    </source>
</reference>
<keyword evidence="10" id="KW-1185">Reference proteome</keyword>
<dbReference type="NCBIfam" id="TIGR02396">
    <property type="entry name" value="diverge_rpsU"/>
    <property type="match status" value="1"/>
</dbReference>
<keyword evidence="5" id="KW-0446">Lipid-binding</keyword>
<feature type="region of interest" description="Disordered" evidence="7">
    <location>
        <begin position="209"/>
        <end position="231"/>
    </location>
</feature>
<evidence type="ECO:0000256" key="1">
    <source>
        <dbReference type="ARBA" id="ARBA00004749"/>
    </source>
</evidence>
<sequence length="231" mass="25494">MISKTDFLDTALNHVPFDGWSETTMKATQDELGVPDAELQALCPRGALDLALAYHKAGDAEMVARLEAANLDKMRFRDRIAAGVKFRLQVADKEMVRKGMAFFALPQNAGVGTAALWETCDAIWATLGDSSQDVNWYTKRATLSAVYSSTVLFWLGDHSEGDAATWAFLDRRIDNVMQFEKVKAQARKNPLFKSFMAGPGKILETIKAPGTRDMNPKYPGRWAPSSPNGDT</sequence>
<comment type="function">
    <text evidence="6">Membrane-associated protein that warps the membrane surface to access and bind aromatic isoprenes with high specificity, including ubiquinone (CoQ) isoprene intermediates and presents them directly to COQ7, therefore facilitating the COQ7-mediated hydroxylase step. Participates in the biosynthesis of coenzyme Q, also named ubiquinone, an essential lipid-soluble electron transporter for aerobic cellular respiration.</text>
</comment>
<dbReference type="EMBL" id="LKBA01000004">
    <property type="protein sequence ID" value="KPN63913.1"/>
    <property type="molecule type" value="Genomic_DNA"/>
</dbReference>
<accession>A0A0P7JR94</accession>
<gene>
    <name evidence="9" type="ORF">AKJ29_14635</name>
</gene>
<evidence type="ECO:0000313" key="10">
    <source>
        <dbReference type="Proteomes" id="UP000050471"/>
    </source>
</evidence>
<dbReference type="GO" id="GO:0006744">
    <property type="term" value="P:ubiquinone biosynthetic process"/>
    <property type="evidence" value="ECO:0007669"/>
    <property type="project" value="UniProtKB-KW"/>
</dbReference>
<name>A0A0P7JR94_9RHOB</name>
<comment type="caution">
    <text evidence="9">The sequence shown here is derived from an EMBL/GenBank/DDBJ whole genome shotgun (WGS) entry which is preliminary data.</text>
</comment>
<dbReference type="AlphaFoldDB" id="A0A0P7JR94"/>